<evidence type="ECO:0000313" key="2">
    <source>
        <dbReference type="EMBL" id="EMF50844.1"/>
    </source>
</evidence>
<gene>
    <name evidence="2" type="ORF">SBD_7562</name>
</gene>
<name>M3FFS2_9ACTN</name>
<dbReference type="Proteomes" id="UP000030760">
    <property type="component" value="Unassembled WGS sequence"/>
</dbReference>
<protein>
    <submittedName>
        <fullName evidence="2">Uncharacterized protein</fullName>
    </submittedName>
</protein>
<proteinExistence type="predicted"/>
<feature type="region of interest" description="Disordered" evidence="1">
    <location>
        <begin position="1"/>
        <end position="40"/>
    </location>
</feature>
<dbReference type="EMBL" id="KB405097">
    <property type="protein sequence ID" value="EMF50844.1"/>
    <property type="molecule type" value="Genomic_DNA"/>
</dbReference>
<reference evidence="3" key="1">
    <citation type="journal article" date="2013" name="Genome Announc.">
        <title>Draft Genome Sequence of Streptomyces bottropensis ATCC 25435, a Bottromycin-Producing Actinomycete.</title>
        <authorList>
            <person name="Zhang H."/>
            <person name="Zhou W."/>
            <person name="Zhuang Y."/>
            <person name="Liang X."/>
            <person name="Liu T."/>
        </authorList>
    </citation>
    <scope>NUCLEOTIDE SEQUENCE [LARGE SCALE GENOMIC DNA]</scope>
    <source>
        <strain evidence="3">ATCC 25435</strain>
    </source>
</reference>
<dbReference type="AlphaFoldDB" id="M3FFS2"/>
<evidence type="ECO:0000256" key="1">
    <source>
        <dbReference type="SAM" id="MobiDB-lite"/>
    </source>
</evidence>
<sequence>MPPRPPRLRGLPLVDTPSLTHAPTFRCPRLPLVPQREPPP</sequence>
<accession>M3FFS2</accession>
<evidence type="ECO:0000313" key="3">
    <source>
        <dbReference type="Proteomes" id="UP000030760"/>
    </source>
</evidence>
<organism evidence="2 3">
    <name type="scientific">Streptomyces bottropensis ATCC 25435</name>
    <dbReference type="NCBI Taxonomy" id="1054862"/>
    <lineage>
        <taxon>Bacteria</taxon>
        <taxon>Bacillati</taxon>
        <taxon>Actinomycetota</taxon>
        <taxon>Actinomycetes</taxon>
        <taxon>Kitasatosporales</taxon>
        <taxon>Streptomycetaceae</taxon>
        <taxon>Streptomyces</taxon>
    </lineage>
</organism>